<dbReference type="EMBL" id="JBBXMP010000277">
    <property type="protein sequence ID" value="KAL0058756.1"/>
    <property type="molecule type" value="Genomic_DNA"/>
</dbReference>
<comment type="caution">
    <text evidence="13">The sequence shown here is derived from an EMBL/GenBank/DDBJ whole genome shotgun (WGS) entry which is preliminary data.</text>
</comment>
<keyword evidence="9" id="KW-0378">Hydrolase</keyword>
<keyword evidence="8" id="KW-0255">Endonuclease</keyword>
<feature type="domain" description="Metallo-beta-lactamase" evidence="12">
    <location>
        <begin position="627"/>
        <end position="710"/>
    </location>
</feature>
<evidence type="ECO:0000256" key="11">
    <source>
        <dbReference type="SAM" id="MobiDB-lite"/>
    </source>
</evidence>
<protein>
    <recommendedName>
        <fullName evidence="4">ribonuclease Z</fullName>
        <ecNumber evidence="4">3.1.26.11</ecNumber>
    </recommendedName>
</protein>
<evidence type="ECO:0000256" key="8">
    <source>
        <dbReference type="ARBA" id="ARBA00022759"/>
    </source>
</evidence>
<evidence type="ECO:0000256" key="5">
    <source>
        <dbReference type="ARBA" id="ARBA00022694"/>
    </source>
</evidence>
<sequence length="798" mass="88315">MPVFPLETPSSLPCSSSTPDPIYKDENITVYSIPVYPSTPDVPTQADTAATENGKRKHSGDTDGQPPAKRPHTDVESAIASSEEEAQALRSLMIDTMFPATPKAREAAVQKTKPRGKRQSNQTVKETKEPKGGDSTNLDEYRRPSVPRGFHSQLPEFTQKPVGASYIVVGPRVRGKFNAEKAKELGVPNGKLRLQLTQGKSITFTTRVDDGVDEKGNTKTKEVTRTVNPEEIIGRPDPPGAVLILDIPTPAHITSVTEPFVDSSFFKRFRSSADEDTSEYAVRSVFHLCGHGVLEDERYKAFMNGFSENVHHIVASREHSPDPVTFTSAAYGQLRLSQLDSGIFRVPSYSLTPKKDLSGVQGLPSNVHQMVTNQCMGIRPPTAPTVETEGVDRFHHVVTSSEGLSFSEDTQARFEEAKKRVAGMERERQKSNDPECPGADVRIITLGTGSAIPNKYRNVSGTLIMIPNHGNILLDCGEGTWGQLARHFGTDESKEENVQKVLKDLKAVFISHIHGDHHMGVANLLRKRKELITEPSEPLYLVGIRATHLYLRELSDLQDLGIFDDPSKNGVVTILSPALHWRNMPYPTSGMWQIGGDESWLDIELSRKNARAMCESLGLQAFNTVDVRHRTRAYGAIIRHNDGWSIVFSGDTMPSDSLVYASPSPTVLIHEATMADDQEEMAAKKAHSTLGQALEIGRRMKARNILLTHFSARYPKLIKYKAQQWQSEPGAEKVEEVAGFDPNRGVVAIAFDHADMRIADMWKINYYLPALESSFQQTVAEEGEDEDLEAAMEVDATR</sequence>
<proteinExistence type="inferred from homology"/>
<name>A0ABR2ZCY7_9AGAR</name>
<dbReference type="PANTHER" id="PTHR12553:SF49">
    <property type="entry name" value="ZINC PHOSPHODIESTERASE ELAC PROTEIN 2"/>
    <property type="match status" value="1"/>
</dbReference>
<evidence type="ECO:0000256" key="4">
    <source>
        <dbReference type="ARBA" id="ARBA00012477"/>
    </source>
</evidence>
<feature type="compositionally biased region" description="Polar residues" evidence="11">
    <location>
        <begin position="41"/>
        <end position="51"/>
    </location>
</feature>
<dbReference type="Proteomes" id="UP001437256">
    <property type="component" value="Unassembled WGS sequence"/>
</dbReference>
<dbReference type="InterPro" id="IPR036866">
    <property type="entry name" value="RibonucZ/Hydroxyglut_hydro"/>
</dbReference>
<comment type="catalytic activity">
    <reaction evidence="1">
        <text>Endonucleolytic cleavage of RNA, removing extra 3' nucleotides from tRNA precursor, generating 3' termini of tRNAs. A 3'-hydroxy group is left at the tRNA terminus and a 5'-phosphoryl group is left at the trailer molecule.</text>
        <dbReference type="EC" id="3.1.26.11"/>
    </reaction>
</comment>
<dbReference type="SUPFAM" id="SSF56281">
    <property type="entry name" value="Metallo-hydrolase/oxidoreductase"/>
    <property type="match status" value="1"/>
</dbReference>
<evidence type="ECO:0000313" key="13">
    <source>
        <dbReference type="EMBL" id="KAL0058756.1"/>
    </source>
</evidence>
<organism evidence="13 14">
    <name type="scientific">Marasmius tenuissimus</name>
    <dbReference type="NCBI Taxonomy" id="585030"/>
    <lineage>
        <taxon>Eukaryota</taxon>
        <taxon>Fungi</taxon>
        <taxon>Dikarya</taxon>
        <taxon>Basidiomycota</taxon>
        <taxon>Agaricomycotina</taxon>
        <taxon>Agaricomycetes</taxon>
        <taxon>Agaricomycetidae</taxon>
        <taxon>Agaricales</taxon>
        <taxon>Marasmiineae</taxon>
        <taxon>Marasmiaceae</taxon>
        <taxon>Marasmius</taxon>
    </lineage>
</organism>
<dbReference type="PANTHER" id="PTHR12553">
    <property type="entry name" value="ZINC PHOSPHODIESTERASE ELAC PROTEIN 2"/>
    <property type="match status" value="1"/>
</dbReference>
<dbReference type="InterPro" id="IPR001279">
    <property type="entry name" value="Metallo-B-lactamas"/>
</dbReference>
<evidence type="ECO:0000256" key="6">
    <source>
        <dbReference type="ARBA" id="ARBA00022722"/>
    </source>
</evidence>
<dbReference type="Gene3D" id="3.60.15.10">
    <property type="entry name" value="Ribonuclease Z/Hydroxyacylglutathione hydrolase-like"/>
    <property type="match status" value="2"/>
</dbReference>
<dbReference type="Pfam" id="PF12706">
    <property type="entry name" value="Lactamase_B_2"/>
    <property type="match status" value="1"/>
</dbReference>
<dbReference type="InterPro" id="IPR047151">
    <property type="entry name" value="RNZ2-like"/>
</dbReference>
<evidence type="ECO:0000256" key="3">
    <source>
        <dbReference type="ARBA" id="ARBA00007823"/>
    </source>
</evidence>
<gene>
    <name evidence="13" type="ORF">AAF712_014528</name>
</gene>
<keyword evidence="6" id="KW-0540">Nuclease</keyword>
<feature type="region of interest" description="Disordered" evidence="11">
    <location>
        <begin position="34"/>
        <end position="83"/>
    </location>
</feature>
<evidence type="ECO:0000256" key="2">
    <source>
        <dbReference type="ARBA" id="ARBA00001947"/>
    </source>
</evidence>
<comment type="cofactor">
    <cofactor evidence="2">
        <name>Zn(2+)</name>
        <dbReference type="ChEBI" id="CHEBI:29105"/>
    </cofactor>
</comment>
<keyword evidence="5" id="KW-0819">tRNA processing</keyword>
<feature type="region of interest" description="Disordered" evidence="11">
    <location>
        <begin position="103"/>
        <end position="157"/>
    </location>
</feature>
<dbReference type="Pfam" id="PF23023">
    <property type="entry name" value="Anti-Pycsar_Apyc1"/>
    <property type="match status" value="1"/>
</dbReference>
<dbReference type="CDD" id="cd07718">
    <property type="entry name" value="RNaseZ_ELAC1_ELAC2-C-term-like_MBL-fold"/>
    <property type="match status" value="1"/>
</dbReference>
<evidence type="ECO:0000256" key="1">
    <source>
        <dbReference type="ARBA" id="ARBA00000402"/>
    </source>
</evidence>
<evidence type="ECO:0000256" key="9">
    <source>
        <dbReference type="ARBA" id="ARBA00022801"/>
    </source>
</evidence>
<evidence type="ECO:0000256" key="10">
    <source>
        <dbReference type="ARBA" id="ARBA00022833"/>
    </source>
</evidence>
<dbReference type="EC" id="3.1.26.11" evidence="4"/>
<feature type="region of interest" description="Disordered" evidence="11">
    <location>
        <begin position="1"/>
        <end position="21"/>
    </location>
</feature>
<accession>A0ABR2ZCY7</accession>
<evidence type="ECO:0000256" key="7">
    <source>
        <dbReference type="ARBA" id="ARBA00022723"/>
    </source>
</evidence>
<evidence type="ECO:0000313" key="14">
    <source>
        <dbReference type="Proteomes" id="UP001437256"/>
    </source>
</evidence>
<comment type="similarity">
    <text evidence="3">Belongs to the RNase Z family.</text>
</comment>
<keyword evidence="14" id="KW-1185">Reference proteome</keyword>
<reference evidence="13 14" key="1">
    <citation type="submission" date="2024-05" db="EMBL/GenBank/DDBJ databases">
        <title>A draft genome resource for the thread blight pathogen Marasmius tenuissimus strain MS-2.</title>
        <authorList>
            <person name="Yulfo-Soto G.E."/>
            <person name="Baruah I.K."/>
            <person name="Amoako-Attah I."/>
            <person name="Bukari Y."/>
            <person name="Meinhardt L.W."/>
            <person name="Bailey B.A."/>
            <person name="Cohen S.P."/>
        </authorList>
    </citation>
    <scope>NUCLEOTIDE SEQUENCE [LARGE SCALE GENOMIC DNA]</scope>
    <source>
        <strain evidence="13 14">MS-2</strain>
    </source>
</reference>
<keyword evidence="7" id="KW-0479">Metal-binding</keyword>
<keyword evidence="10" id="KW-0862">Zinc</keyword>
<evidence type="ECO:0000259" key="12">
    <source>
        <dbReference type="Pfam" id="PF12706"/>
    </source>
</evidence>